<gene>
    <name evidence="2" type="ORF">N0B51_03890</name>
</gene>
<keyword evidence="1" id="KW-0732">Signal</keyword>
<feature type="signal peptide" evidence="1">
    <location>
        <begin position="1"/>
        <end position="22"/>
    </location>
</feature>
<dbReference type="RefSeq" id="WP_259960913.1">
    <property type="nucleotide sequence ID" value="NZ_JAOAMV010000002.1"/>
</dbReference>
<dbReference type="Proteomes" id="UP001142648">
    <property type="component" value="Unassembled WGS sequence"/>
</dbReference>
<evidence type="ECO:0000313" key="3">
    <source>
        <dbReference type="Proteomes" id="UP001142648"/>
    </source>
</evidence>
<feature type="chain" id="PRO_5040845101" description="Elongation factor P" evidence="1">
    <location>
        <begin position="23"/>
        <end position="122"/>
    </location>
</feature>
<name>A0A9X2W1C5_9SPHN</name>
<evidence type="ECO:0000313" key="2">
    <source>
        <dbReference type="EMBL" id="MCT2558115.1"/>
    </source>
</evidence>
<comment type="caution">
    <text evidence="2">The sequence shown here is derived from an EMBL/GenBank/DDBJ whole genome shotgun (WGS) entry which is preliminary data.</text>
</comment>
<sequence length="122" mass="12679">MVARHVLPILLALPLAAGAAHAEGRLGTLEPGRYLCELPGDAAGLASIPIQEAWFDIVNASSYAGAEGRGTYLLTGKTVVFTRGPMQGMKFVRSGARTLKAVGLAGDLARMRCVRSGRGAAD</sequence>
<dbReference type="AlphaFoldDB" id="A0A9X2W1C5"/>
<proteinExistence type="predicted"/>
<reference evidence="2" key="1">
    <citation type="submission" date="2022-09" db="EMBL/GenBank/DDBJ databases">
        <title>The genome sequence of Tsuneonella sp. YG55.</title>
        <authorList>
            <person name="Liu Y."/>
        </authorList>
    </citation>
    <scope>NUCLEOTIDE SEQUENCE</scope>
    <source>
        <strain evidence="2">YG55</strain>
    </source>
</reference>
<dbReference type="EMBL" id="JAOAMV010000002">
    <property type="protein sequence ID" value="MCT2558115.1"/>
    <property type="molecule type" value="Genomic_DNA"/>
</dbReference>
<protein>
    <recommendedName>
        <fullName evidence="4">Elongation factor P</fullName>
    </recommendedName>
</protein>
<evidence type="ECO:0000256" key="1">
    <source>
        <dbReference type="SAM" id="SignalP"/>
    </source>
</evidence>
<evidence type="ECO:0008006" key="4">
    <source>
        <dbReference type="Google" id="ProtNLM"/>
    </source>
</evidence>
<accession>A0A9X2W1C5</accession>
<organism evidence="2 3">
    <name type="scientific">Tsuneonella litorea</name>
    <dbReference type="NCBI Taxonomy" id="2976475"/>
    <lineage>
        <taxon>Bacteria</taxon>
        <taxon>Pseudomonadati</taxon>
        <taxon>Pseudomonadota</taxon>
        <taxon>Alphaproteobacteria</taxon>
        <taxon>Sphingomonadales</taxon>
        <taxon>Erythrobacteraceae</taxon>
        <taxon>Tsuneonella</taxon>
    </lineage>
</organism>
<keyword evidence="3" id="KW-1185">Reference proteome</keyword>